<keyword evidence="3" id="KW-1185">Reference proteome</keyword>
<evidence type="ECO:0000313" key="2">
    <source>
        <dbReference type="EMBL" id="SDM05748.1"/>
    </source>
</evidence>
<evidence type="ECO:0000259" key="1">
    <source>
        <dbReference type="Pfam" id="PF06283"/>
    </source>
</evidence>
<sequence length="389" mass="44099">MSKSLIYRYSFSTKNARSIIWYFVVVVLVSSCGNHKKLDTDIKQARISQATLSENVNIPIENKTQTEKDADKYRVTYRGEKGPGKNKHIVFIATDHEYRGEETLPALAKILAKRYGFTCTVVWALDDQGNIFPGSSDLKGLEVLETADLMVIFTRFANFEDKQMQYIDDYLHKGRPVIGLRTSTHAFKNSDNPKWGHYDFKYEGSKEAWHGGFGEVVLGETWVGHYGKNHQQASKLITEDSNKKHPIMRGVENSWAQCGGYNAYPQGKDLKILARGRVLNGMTPDSPADTTKEELPVAWVRTYQVASGKPGRAFTTTHGASEDILSEGFRRMLINACFWGLKMEKQIKPDINIDFVGEYKPTTFNFKGFQKNVKPSDLADWNSVIMPRK</sequence>
<organism evidence="2 3">
    <name type="scientific">Kriegella aquimaris</name>
    <dbReference type="NCBI Taxonomy" id="192904"/>
    <lineage>
        <taxon>Bacteria</taxon>
        <taxon>Pseudomonadati</taxon>
        <taxon>Bacteroidota</taxon>
        <taxon>Flavobacteriia</taxon>
        <taxon>Flavobacteriales</taxon>
        <taxon>Flavobacteriaceae</taxon>
        <taxon>Kriegella</taxon>
    </lineage>
</organism>
<dbReference type="EMBL" id="FNGV01000004">
    <property type="protein sequence ID" value="SDM05748.1"/>
    <property type="molecule type" value="Genomic_DNA"/>
</dbReference>
<accession>A0A1G9Q3X5</accession>
<dbReference type="STRING" id="192904.SAMN04488514_104294"/>
<dbReference type="PROSITE" id="PS51257">
    <property type="entry name" value="PROKAR_LIPOPROTEIN"/>
    <property type="match status" value="1"/>
</dbReference>
<dbReference type="SUPFAM" id="SSF52317">
    <property type="entry name" value="Class I glutamine amidotransferase-like"/>
    <property type="match status" value="1"/>
</dbReference>
<dbReference type="PANTHER" id="PTHR40469">
    <property type="entry name" value="SECRETED GLYCOSYL HYDROLASE"/>
    <property type="match status" value="1"/>
</dbReference>
<dbReference type="Gene3D" id="3.40.50.880">
    <property type="match status" value="1"/>
</dbReference>
<dbReference type="PANTHER" id="PTHR40469:SF2">
    <property type="entry name" value="GALACTOSE-BINDING DOMAIN-LIKE SUPERFAMILY PROTEIN"/>
    <property type="match status" value="1"/>
</dbReference>
<feature type="domain" description="ThuA-like" evidence="1">
    <location>
        <begin position="101"/>
        <end position="339"/>
    </location>
</feature>
<proteinExistence type="predicted"/>
<evidence type="ECO:0000313" key="3">
    <source>
        <dbReference type="Proteomes" id="UP000199440"/>
    </source>
</evidence>
<dbReference type="InterPro" id="IPR029010">
    <property type="entry name" value="ThuA-like"/>
</dbReference>
<dbReference type="Proteomes" id="UP000199440">
    <property type="component" value="Unassembled WGS sequence"/>
</dbReference>
<dbReference type="AlphaFoldDB" id="A0A1G9Q3X5"/>
<dbReference type="OrthoDB" id="189183at2"/>
<gene>
    <name evidence="2" type="ORF">SAMN04488514_104294</name>
</gene>
<dbReference type="RefSeq" id="WP_089888818.1">
    <property type="nucleotide sequence ID" value="NZ_FNGV01000004.1"/>
</dbReference>
<dbReference type="InterPro" id="IPR029062">
    <property type="entry name" value="Class_I_gatase-like"/>
</dbReference>
<reference evidence="2 3" key="1">
    <citation type="submission" date="2016-10" db="EMBL/GenBank/DDBJ databases">
        <authorList>
            <person name="de Groot N.N."/>
        </authorList>
    </citation>
    <scope>NUCLEOTIDE SEQUENCE [LARGE SCALE GENOMIC DNA]</scope>
    <source>
        <strain evidence="2 3">DSM 19886</strain>
    </source>
</reference>
<name>A0A1G9Q3X5_9FLAO</name>
<protein>
    <submittedName>
        <fullName evidence="2">Trehalose utilisation</fullName>
    </submittedName>
</protein>
<dbReference type="Pfam" id="PF06283">
    <property type="entry name" value="ThuA"/>
    <property type="match status" value="1"/>
</dbReference>